<dbReference type="Gene3D" id="3.40.630.30">
    <property type="match status" value="1"/>
</dbReference>
<dbReference type="RefSeq" id="WP_264323053.1">
    <property type="nucleotide sequence ID" value="NZ_JADEXQ010000001.1"/>
</dbReference>
<organism evidence="2 3">
    <name type="scientific">Romeriopsis navalis LEGE 11480</name>
    <dbReference type="NCBI Taxonomy" id="2777977"/>
    <lineage>
        <taxon>Bacteria</taxon>
        <taxon>Bacillati</taxon>
        <taxon>Cyanobacteriota</taxon>
        <taxon>Cyanophyceae</taxon>
        <taxon>Leptolyngbyales</taxon>
        <taxon>Leptolyngbyaceae</taxon>
        <taxon>Romeriopsis</taxon>
        <taxon>Romeriopsis navalis</taxon>
    </lineage>
</organism>
<name>A0A928VGL5_9CYAN</name>
<dbReference type="EMBL" id="JADEXQ010000001">
    <property type="protein sequence ID" value="MBE9028236.1"/>
    <property type="molecule type" value="Genomic_DNA"/>
</dbReference>
<dbReference type="GO" id="GO:0016747">
    <property type="term" value="F:acyltransferase activity, transferring groups other than amino-acyl groups"/>
    <property type="evidence" value="ECO:0007669"/>
    <property type="project" value="InterPro"/>
</dbReference>
<dbReference type="SUPFAM" id="SSF55729">
    <property type="entry name" value="Acyl-CoA N-acyltransferases (Nat)"/>
    <property type="match status" value="1"/>
</dbReference>
<dbReference type="Pfam" id="PF00583">
    <property type="entry name" value="Acetyltransf_1"/>
    <property type="match status" value="1"/>
</dbReference>
<sequence>MERSVIPMSWEEFEVMEQPFGWKVEYGDGQANLTPRAIGVTTRLRLAPRNFSHTHQLIPAHPGYCEQMIAGYFETFADSVEFCSWPTADIEASAEKDIQRFFSGTKGEPLSASVIALAPDAQQLIGVALFLLKPPEQTPYMDLLYVRPEFQHQGIATAMLGWGIDRLLAAGFQTLDSAYHICNEPSQRWHHRYGFEDVTDWYYARLKVGWYRSEIARRKKLGLTEGLDVLRQECDHWATQVDPEDLVG</sequence>
<protein>
    <submittedName>
        <fullName evidence="2">GNAT family N-acetyltransferase</fullName>
    </submittedName>
</protein>
<gene>
    <name evidence="2" type="ORF">IQ266_00515</name>
</gene>
<dbReference type="PROSITE" id="PS51186">
    <property type="entry name" value="GNAT"/>
    <property type="match status" value="1"/>
</dbReference>
<accession>A0A928VGL5</accession>
<dbReference type="InterPro" id="IPR016181">
    <property type="entry name" value="Acyl_CoA_acyltransferase"/>
</dbReference>
<dbReference type="CDD" id="cd04301">
    <property type="entry name" value="NAT_SF"/>
    <property type="match status" value="1"/>
</dbReference>
<feature type="domain" description="N-acetyltransferase" evidence="1">
    <location>
        <begin position="67"/>
        <end position="222"/>
    </location>
</feature>
<proteinExistence type="predicted"/>
<reference evidence="2" key="1">
    <citation type="submission" date="2020-10" db="EMBL/GenBank/DDBJ databases">
        <authorList>
            <person name="Castelo-Branco R."/>
            <person name="Eusebio N."/>
            <person name="Adriana R."/>
            <person name="Vieira A."/>
            <person name="Brugerolle De Fraissinette N."/>
            <person name="Rezende De Castro R."/>
            <person name="Schneider M.P."/>
            <person name="Vasconcelos V."/>
            <person name="Leao P.N."/>
        </authorList>
    </citation>
    <scope>NUCLEOTIDE SEQUENCE</scope>
    <source>
        <strain evidence="2">LEGE 11480</strain>
    </source>
</reference>
<evidence type="ECO:0000313" key="2">
    <source>
        <dbReference type="EMBL" id="MBE9028236.1"/>
    </source>
</evidence>
<dbReference type="Proteomes" id="UP000625316">
    <property type="component" value="Unassembled WGS sequence"/>
</dbReference>
<dbReference type="AlphaFoldDB" id="A0A928VGL5"/>
<dbReference type="InterPro" id="IPR000182">
    <property type="entry name" value="GNAT_dom"/>
</dbReference>
<comment type="caution">
    <text evidence="2">The sequence shown here is derived from an EMBL/GenBank/DDBJ whole genome shotgun (WGS) entry which is preliminary data.</text>
</comment>
<evidence type="ECO:0000259" key="1">
    <source>
        <dbReference type="PROSITE" id="PS51186"/>
    </source>
</evidence>
<evidence type="ECO:0000313" key="3">
    <source>
        <dbReference type="Proteomes" id="UP000625316"/>
    </source>
</evidence>
<keyword evidence="3" id="KW-1185">Reference proteome</keyword>